<proteinExistence type="predicted"/>
<sequence length="289" mass="30703">MLTHPCPTIPTCPVLPYPLTLVQPYPLTLVQPCSLTPVQPYPLTLSGGGEHVMTGGPGGGEEGRRKPHALPPLQQKPRSPVIATSPIENELTSSARFIGSPPPSGLRRDDNGNHAFEGSQCRRESVSGTSESGGEEERTVYQPSNLSLEMSQPRITLHTAPRNGSPPPSHAIVSAEQVGASPSSLSLRSLASAASGTLSLRQALTPPPKLVSYRAEGGAEAVQEWIPDEEGKGLINTPPTRTTSSPSIRDLPSPVLDRHVFSRLPPPTQAARRTRSTLKLTPINKSISD</sequence>
<feature type="compositionally biased region" description="Polar residues" evidence="1">
    <location>
        <begin position="86"/>
        <end position="95"/>
    </location>
</feature>
<evidence type="ECO:0000256" key="1">
    <source>
        <dbReference type="SAM" id="MobiDB-lite"/>
    </source>
</evidence>
<reference evidence="2" key="1">
    <citation type="submission" date="2023-10" db="EMBL/GenBank/DDBJ databases">
        <title>Genome assemblies of two species of porcelain crab, Petrolisthes cinctipes and Petrolisthes manimaculis (Anomura: Porcellanidae).</title>
        <authorList>
            <person name="Angst P."/>
        </authorList>
    </citation>
    <scope>NUCLEOTIDE SEQUENCE</scope>
    <source>
        <strain evidence="2">PB745_01</strain>
        <tissue evidence="2">Gill</tissue>
    </source>
</reference>
<evidence type="ECO:0000313" key="2">
    <source>
        <dbReference type="EMBL" id="KAK3851933.1"/>
    </source>
</evidence>
<gene>
    <name evidence="2" type="ORF">Pcinc_041449</name>
</gene>
<dbReference type="AlphaFoldDB" id="A0AAE1BK48"/>
<feature type="compositionally biased region" description="Polar residues" evidence="1">
    <location>
        <begin position="277"/>
        <end position="289"/>
    </location>
</feature>
<feature type="region of interest" description="Disordered" evidence="1">
    <location>
        <begin position="46"/>
        <end position="177"/>
    </location>
</feature>
<feature type="compositionally biased region" description="Low complexity" evidence="1">
    <location>
        <begin position="237"/>
        <end position="247"/>
    </location>
</feature>
<dbReference type="EMBL" id="JAWQEG010007659">
    <property type="protein sequence ID" value="KAK3851933.1"/>
    <property type="molecule type" value="Genomic_DNA"/>
</dbReference>
<accession>A0AAE1BK48</accession>
<keyword evidence="3" id="KW-1185">Reference proteome</keyword>
<feature type="compositionally biased region" description="Polar residues" evidence="1">
    <location>
        <begin position="141"/>
        <end position="154"/>
    </location>
</feature>
<feature type="region of interest" description="Disordered" evidence="1">
    <location>
        <begin position="222"/>
        <end position="289"/>
    </location>
</feature>
<protein>
    <submittedName>
        <fullName evidence="2">Uncharacterized protein</fullName>
    </submittedName>
</protein>
<organism evidence="2 3">
    <name type="scientific">Petrolisthes cinctipes</name>
    <name type="common">Flat porcelain crab</name>
    <dbReference type="NCBI Taxonomy" id="88211"/>
    <lineage>
        <taxon>Eukaryota</taxon>
        <taxon>Metazoa</taxon>
        <taxon>Ecdysozoa</taxon>
        <taxon>Arthropoda</taxon>
        <taxon>Crustacea</taxon>
        <taxon>Multicrustacea</taxon>
        <taxon>Malacostraca</taxon>
        <taxon>Eumalacostraca</taxon>
        <taxon>Eucarida</taxon>
        <taxon>Decapoda</taxon>
        <taxon>Pleocyemata</taxon>
        <taxon>Anomura</taxon>
        <taxon>Galatheoidea</taxon>
        <taxon>Porcellanidae</taxon>
        <taxon>Petrolisthes</taxon>
    </lineage>
</organism>
<dbReference type="Proteomes" id="UP001286313">
    <property type="component" value="Unassembled WGS sequence"/>
</dbReference>
<evidence type="ECO:0000313" key="3">
    <source>
        <dbReference type="Proteomes" id="UP001286313"/>
    </source>
</evidence>
<comment type="caution">
    <text evidence="2">The sequence shown here is derived from an EMBL/GenBank/DDBJ whole genome shotgun (WGS) entry which is preliminary data.</text>
</comment>
<feature type="compositionally biased region" description="Gly residues" evidence="1">
    <location>
        <begin position="46"/>
        <end position="60"/>
    </location>
</feature>
<name>A0AAE1BK48_PETCI</name>